<organism evidence="2 3">
    <name type="scientific">Jiangella alba</name>
    <dbReference type="NCBI Taxonomy" id="561176"/>
    <lineage>
        <taxon>Bacteria</taxon>
        <taxon>Bacillati</taxon>
        <taxon>Actinomycetota</taxon>
        <taxon>Actinomycetes</taxon>
        <taxon>Jiangellales</taxon>
        <taxon>Jiangellaceae</taxon>
        <taxon>Jiangella</taxon>
    </lineage>
</organism>
<name>A0A1H5PVY0_9ACTN</name>
<accession>A0A1H5PVY0</accession>
<dbReference type="Proteomes" id="UP000181980">
    <property type="component" value="Unassembled WGS sequence"/>
</dbReference>
<dbReference type="AlphaFoldDB" id="A0A1H5PVY0"/>
<sequence>MPAGLLLWPAAWPVWTATGGLAQGGGIGLAMALIALGAVYQATGGWTVPLLVLVAASVVMAVAGWTGGRELRPGRRWR</sequence>
<feature type="transmembrane region" description="Helical" evidence="1">
    <location>
        <begin position="48"/>
        <end position="68"/>
    </location>
</feature>
<keyword evidence="3" id="KW-1185">Reference proteome</keyword>
<evidence type="ECO:0000313" key="3">
    <source>
        <dbReference type="Proteomes" id="UP000181980"/>
    </source>
</evidence>
<evidence type="ECO:0000313" key="2">
    <source>
        <dbReference type="EMBL" id="SEF17361.1"/>
    </source>
</evidence>
<keyword evidence="1" id="KW-0812">Transmembrane</keyword>
<gene>
    <name evidence="2" type="ORF">SAMN04488561_5830</name>
</gene>
<reference evidence="3" key="1">
    <citation type="submission" date="2016-10" db="EMBL/GenBank/DDBJ databases">
        <authorList>
            <person name="Varghese N."/>
            <person name="Submissions S."/>
        </authorList>
    </citation>
    <scope>NUCLEOTIDE SEQUENCE [LARGE SCALE GENOMIC DNA]</scope>
    <source>
        <strain evidence="3">DSM 45237</strain>
    </source>
</reference>
<dbReference type="EMBL" id="FNUC01000004">
    <property type="protein sequence ID" value="SEF17361.1"/>
    <property type="molecule type" value="Genomic_DNA"/>
</dbReference>
<keyword evidence="1" id="KW-1133">Transmembrane helix</keyword>
<protein>
    <submittedName>
        <fullName evidence="2">MFS transporter, CP family, cyanate transporter</fullName>
    </submittedName>
</protein>
<proteinExistence type="predicted"/>
<evidence type="ECO:0000256" key="1">
    <source>
        <dbReference type="SAM" id="Phobius"/>
    </source>
</evidence>
<keyword evidence="1" id="KW-0472">Membrane</keyword>